<feature type="region of interest" description="Disordered" evidence="1">
    <location>
        <begin position="110"/>
        <end position="143"/>
    </location>
</feature>
<sequence length="143" mass="16129">MLVDTGSSSDILYLNTFDKLQLPHSHIQPIDDPSYNGLIGRPTLTAIRAIVSPLHLKLKFPTAGGIGEMCGNQKRARICYQASVPPVNKPMVESRKKHGRESQLKIRTVRKEEEEDISPKKRKFEMTSTTRRSGINPIQPYKC</sequence>
<proteinExistence type="predicted"/>
<keyword evidence="3" id="KW-1185">Reference proteome</keyword>
<dbReference type="PANTHER" id="PTHR33240">
    <property type="entry name" value="OS08G0508500 PROTEIN"/>
    <property type="match status" value="1"/>
</dbReference>
<comment type="caution">
    <text evidence="2">The sequence shown here is derived from an EMBL/GenBank/DDBJ whole genome shotgun (WGS) entry which is preliminary data.</text>
</comment>
<name>A0AAV3RYQ5_LITER</name>
<dbReference type="EMBL" id="BAABME010012765">
    <property type="protein sequence ID" value="GAA0185502.1"/>
    <property type="molecule type" value="Genomic_DNA"/>
</dbReference>
<organism evidence="2 3">
    <name type="scientific">Lithospermum erythrorhizon</name>
    <name type="common">Purple gromwell</name>
    <name type="synonym">Lithospermum officinale var. erythrorhizon</name>
    <dbReference type="NCBI Taxonomy" id="34254"/>
    <lineage>
        <taxon>Eukaryota</taxon>
        <taxon>Viridiplantae</taxon>
        <taxon>Streptophyta</taxon>
        <taxon>Embryophyta</taxon>
        <taxon>Tracheophyta</taxon>
        <taxon>Spermatophyta</taxon>
        <taxon>Magnoliopsida</taxon>
        <taxon>eudicotyledons</taxon>
        <taxon>Gunneridae</taxon>
        <taxon>Pentapetalae</taxon>
        <taxon>asterids</taxon>
        <taxon>lamiids</taxon>
        <taxon>Boraginales</taxon>
        <taxon>Boraginaceae</taxon>
        <taxon>Boraginoideae</taxon>
        <taxon>Lithospermeae</taxon>
        <taxon>Lithospermum</taxon>
    </lineage>
</organism>
<evidence type="ECO:0000256" key="1">
    <source>
        <dbReference type="SAM" id="MobiDB-lite"/>
    </source>
</evidence>
<dbReference type="AlphaFoldDB" id="A0AAV3RYQ5"/>
<protein>
    <submittedName>
        <fullName evidence="2">Uncharacterized protein</fullName>
    </submittedName>
</protein>
<gene>
    <name evidence="2" type="ORF">LIER_32790</name>
</gene>
<evidence type="ECO:0000313" key="3">
    <source>
        <dbReference type="Proteomes" id="UP001454036"/>
    </source>
</evidence>
<reference evidence="2 3" key="1">
    <citation type="submission" date="2024-01" db="EMBL/GenBank/DDBJ databases">
        <title>The complete chloroplast genome sequence of Lithospermum erythrorhizon: insights into the phylogenetic relationship among Boraginaceae species and the maternal lineages of purple gromwells.</title>
        <authorList>
            <person name="Okada T."/>
            <person name="Watanabe K."/>
        </authorList>
    </citation>
    <scope>NUCLEOTIDE SEQUENCE [LARGE SCALE GENOMIC DNA]</scope>
</reference>
<evidence type="ECO:0000313" key="2">
    <source>
        <dbReference type="EMBL" id="GAA0185502.1"/>
    </source>
</evidence>
<dbReference type="PANTHER" id="PTHR33240:SF17">
    <property type="entry name" value="EUKARYOTIC PEPTIDE CHAIN RELEASE FACTOR GTP-BINDING SUBUNIT-LIKE"/>
    <property type="match status" value="1"/>
</dbReference>
<accession>A0AAV3RYQ5</accession>
<dbReference type="Proteomes" id="UP001454036">
    <property type="component" value="Unassembled WGS sequence"/>
</dbReference>